<evidence type="ECO:0000313" key="1">
    <source>
        <dbReference type="EMBL" id="MZH56837.1"/>
    </source>
</evidence>
<organism evidence="1 2">
    <name type="scientific">Clostridium innocuum</name>
    <dbReference type="NCBI Taxonomy" id="1522"/>
    <lineage>
        <taxon>Bacteria</taxon>
        <taxon>Bacillati</taxon>
        <taxon>Bacillota</taxon>
        <taxon>Clostridia</taxon>
        <taxon>Eubacteriales</taxon>
        <taxon>Clostridiaceae</taxon>
        <taxon>Clostridium</taxon>
    </lineage>
</organism>
<gene>
    <name evidence="1" type="ORF">GT664_14045</name>
</gene>
<accession>A0AB36B9W8</accession>
<protein>
    <submittedName>
        <fullName evidence="1">Uncharacterized protein</fullName>
    </submittedName>
</protein>
<dbReference type="EMBL" id="WWTN01000025">
    <property type="protein sequence ID" value="MZH56837.1"/>
    <property type="molecule type" value="Genomic_DNA"/>
</dbReference>
<proteinExistence type="predicted"/>
<dbReference type="AlphaFoldDB" id="A0AB36B9W8"/>
<reference evidence="1" key="1">
    <citation type="journal article" date="2019" name="Nat. Med.">
        <title>A library of human gut bacterial isolates paired with longitudinal multiomics data enables mechanistic microbiome research.</title>
        <authorList>
            <person name="Poyet M."/>
            <person name="Groussin M."/>
            <person name="Gibbons S.M."/>
            <person name="Avila-Pacheco J."/>
            <person name="Jiang X."/>
            <person name="Kearney S.M."/>
            <person name="Perrotta A.R."/>
            <person name="Berdy B."/>
            <person name="Zhao S."/>
            <person name="Lieberman T.D."/>
            <person name="Swanson P.K."/>
            <person name="Smith M."/>
            <person name="Roesemann S."/>
            <person name="Alexander J.E."/>
            <person name="Rich S.A."/>
            <person name="Livny J."/>
            <person name="Vlamakis H."/>
            <person name="Clish C."/>
            <person name="Bullock K."/>
            <person name="Deik A."/>
            <person name="Scott J."/>
            <person name="Pierce K.A."/>
            <person name="Xavier R.J."/>
            <person name="Alm E.J."/>
        </authorList>
    </citation>
    <scope>NUCLEOTIDE SEQUENCE</scope>
    <source>
        <strain evidence="1">BIOML-A12</strain>
    </source>
</reference>
<evidence type="ECO:0000313" key="2">
    <source>
        <dbReference type="Proteomes" id="UP000604383"/>
    </source>
</evidence>
<name>A0AB36B9W8_CLOIN</name>
<comment type="caution">
    <text evidence="1">The sequence shown here is derived from an EMBL/GenBank/DDBJ whole genome shotgun (WGS) entry which is preliminary data.</text>
</comment>
<dbReference type="Proteomes" id="UP000604383">
    <property type="component" value="Unassembled WGS sequence"/>
</dbReference>
<sequence length="118" mass="13915">MTMPLKELRYAFFGTWLCPKTRFDPINTEHSALCKQDINKIINKTISSYRKPNFFWSIIPTFTEYHYVILSLGLPMSKMWIVETLTYIFKETKEKISVEIAMIDMLLSNRSTYISTSL</sequence>